<dbReference type="Pfam" id="PF01757">
    <property type="entry name" value="Acyl_transf_3"/>
    <property type="match status" value="1"/>
</dbReference>
<dbReference type="GO" id="GO:0016413">
    <property type="term" value="F:O-acetyltransferase activity"/>
    <property type="evidence" value="ECO:0007669"/>
    <property type="project" value="TreeGrafter"/>
</dbReference>
<name>X5DVP3_9CORY</name>
<evidence type="ECO:0000313" key="10">
    <source>
        <dbReference type="EMBL" id="AHW65394.1"/>
    </source>
</evidence>
<gene>
    <name evidence="10" type="ORF">CGLY_14790</name>
</gene>
<feature type="domain" description="Acyltransferase 3" evidence="9">
    <location>
        <begin position="8"/>
        <end position="313"/>
    </location>
</feature>
<evidence type="ECO:0000259" key="9">
    <source>
        <dbReference type="Pfam" id="PF01757"/>
    </source>
</evidence>
<keyword evidence="6 8" id="KW-0472">Membrane</keyword>
<evidence type="ECO:0000256" key="7">
    <source>
        <dbReference type="SAM" id="MobiDB-lite"/>
    </source>
</evidence>
<dbReference type="AlphaFoldDB" id="X5DVP3"/>
<evidence type="ECO:0000256" key="3">
    <source>
        <dbReference type="ARBA" id="ARBA00022475"/>
    </source>
</evidence>
<evidence type="ECO:0000256" key="8">
    <source>
        <dbReference type="SAM" id="Phobius"/>
    </source>
</evidence>
<feature type="transmembrane region" description="Helical" evidence="8">
    <location>
        <begin position="125"/>
        <end position="142"/>
    </location>
</feature>
<dbReference type="RefSeq" id="WP_038550415.1">
    <property type="nucleotide sequence ID" value="NZ_CP006842.1"/>
</dbReference>
<evidence type="ECO:0000256" key="4">
    <source>
        <dbReference type="ARBA" id="ARBA00022692"/>
    </source>
</evidence>
<dbReference type="EMBL" id="CP006842">
    <property type="protein sequence ID" value="AHW65394.1"/>
    <property type="molecule type" value="Genomic_DNA"/>
</dbReference>
<protein>
    <submittedName>
        <fullName evidence="10">Putative membrane protein</fullName>
    </submittedName>
</protein>
<dbReference type="GO" id="GO:0005886">
    <property type="term" value="C:plasma membrane"/>
    <property type="evidence" value="ECO:0007669"/>
    <property type="project" value="UniProtKB-SubCell"/>
</dbReference>
<dbReference type="InterPro" id="IPR002656">
    <property type="entry name" value="Acyl_transf_3_dom"/>
</dbReference>
<feature type="transmembrane region" description="Helical" evidence="8">
    <location>
        <begin position="149"/>
        <end position="168"/>
    </location>
</feature>
<evidence type="ECO:0000313" key="11">
    <source>
        <dbReference type="Proteomes" id="UP000023703"/>
    </source>
</evidence>
<feature type="transmembrane region" description="Helical" evidence="8">
    <location>
        <begin position="262"/>
        <end position="283"/>
    </location>
</feature>
<feature type="transmembrane region" description="Helical" evidence="8">
    <location>
        <begin position="42"/>
        <end position="63"/>
    </location>
</feature>
<keyword evidence="4 8" id="KW-0812">Transmembrane</keyword>
<sequence>MPPTLRLTWIDTVKGIAVILVVLYHAVSLAQDKSWSGDQLSMLTSALLTVRMPLFFAMSGFFILRRIDRPWSWQLRNRIGPFLWLFILWTAVWLLVFDILPWHRAGDSGTTSLQDIVRLLVDPSIGPWYIYALAIYIIAVKLMRPLPVWLQFLLGATVSLPVACGVLTIDSWVWTSLLSHFIAFQIGALAHRTLSTIADHATLWWLLGYGALWGGCTAALFVLDLGLDNLARIPVTLLGMAMGITAAVLIDRHAPFLKLAWVGKNTLPIYLLHVPLLGAVYSLDLGLPSTAVVAVGVPVLCTVLAVAGALLIWRVTRRVPGIYTAPWTGDGANTRNIPTTPSRPGRGDRRDRDADGRVQVGNG</sequence>
<dbReference type="GO" id="GO:0009246">
    <property type="term" value="P:enterobacterial common antigen biosynthetic process"/>
    <property type="evidence" value="ECO:0007669"/>
    <property type="project" value="TreeGrafter"/>
</dbReference>
<feature type="transmembrane region" description="Helical" evidence="8">
    <location>
        <begin position="83"/>
        <end position="105"/>
    </location>
</feature>
<reference evidence="10 11" key="1">
    <citation type="journal article" date="2015" name="Int. J. Syst. Evol. Microbiol.">
        <title>Revisiting Corynebacterium glyciniphilum (ex Kubota et al., 1972) sp. nov., nom. rev., isolated from putrefied banana.</title>
        <authorList>
            <person name="Al-Dilaimi A."/>
            <person name="Bednarz H."/>
            <person name="Lomker A."/>
            <person name="Niehaus K."/>
            <person name="Kalinowski J."/>
            <person name="Ruckert C."/>
        </authorList>
    </citation>
    <scope>NUCLEOTIDE SEQUENCE [LARGE SCALE GENOMIC DNA]</scope>
    <source>
        <strain evidence="10">AJ 3170</strain>
    </source>
</reference>
<evidence type="ECO:0000256" key="5">
    <source>
        <dbReference type="ARBA" id="ARBA00022989"/>
    </source>
</evidence>
<keyword evidence="3" id="KW-1003">Cell membrane</keyword>
<evidence type="ECO:0000256" key="6">
    <source>
        <dbReference type="ARBA" id="ARBA00023136"/>
    </source>
</evidence>
<dbReference type="OrthoDB" id="4394033at2"/>
<organism evidence="10 11">
    <name type="scientific">Corynebacterium glyciniphilum AJ 3170</name>
    <dbReference type="NCBI Taxonomy" id="1404245"/>
    <lineage>
        <taxon>Bacteria</taxon>
        <taxon>Bacillati</taxon>
        <taxon>Actinomycetota</taxon>
        <taxon>Actinomycetes</taxon>
        <taxon>Mycobacteriales</taxon>
        <taxon>Corynebacteriaceae</taxon>
        <taxon>Corynebacterium</taxon>
    </lineage>
</organism>
<feature type="transmembrane region" description="Helical" evidence="8">
    <location>
        <begin position="229"/>
        <end position="250"/>
    </location>
</feature>
<feature type="transmembrane region" description="Helical" evidence="8">
    <location>
        <begin position="203"/>
        <end position="223"/>
    </location>
</feature>
<feature type="region of interest" description="Disordered" evidence="7">
    <location>
        <begin position="333"/>
        <end position="363"/>
    </location>
</feature>
<dbReference type="PANTHER" id="PTHR40074:SF4">
    <property type="entry name" value="INNER MEMBRANE PROTEIN YCFT"/>
    <property type="match status" value="1"/>
</dbReference>
<comment type="similarity">
    <text evidence="2">Belongs to the acyltransferase 3 family.</text>
</comment>
<keyword evidence="11" id="KW-1185">Reference proteome</keyword>
<dbReference type="KEGG" id="cgy:CGLY_14790"/>
<proteinExistence type="inferred from homology"/>
<dbReference type="eggNOG" id="COG4763">
    <property type="taxonomic scope" value="Bacteria"/>
</dbReference>
<feature type="transmembrane region" description="Helical" evidence="8">
    <location>
        <begin position="289"/>
        <end position="313"/>
    </location>
</feature>
<dbReference type="HOGENOM" id="CLU_023915_5_1_11"/>
<dbReference type="STRING" id="1404245.CGLY_14790"/>
<comment type="subcellular location">
    <subcellularLocation>
        <location evidence="1">Cell membrane</location>
        <topology evidence="1">Multi-pass membrane protein</topology>
    </subcellularLocation>
</comment>
<feature type="compositionally biased region" description="Polar residues" evidence="7">
    <location>
        <begin position="333"/>
        <end position="342"/>
    </location>
</feature>
<dbReference type="PANTHER" id="PTHR40074">
    <property type="entry name" value="O-ACETYLTRANSFERASE WECH"/>
    <property type="match status" value="1"/>
</dbReference>
<evidence type="ECO:0000256" key="1">
    <source>
        <dbReference type="ARBA" id="ARBA00004651"/>
    </source>
</evidence>
<dbReference type="Proteomes" id="UP000023703">
    <property type="component" value="Chromosome"/>
</dbReference>
<feature type="compositionally biased region" description="Basic and acidic residues" evidence="7">
    <location>
        <begin position="345"/>
        <end position="356"/>
    </location>
</feature>
<feature type="transmembrane region" description="Helical" evidence="8">
    <location>
        <begin position="174"/>
        <end position="191"/>
    </location>
</feature>
<feature type="transmembrane region" description="Helical" evidence="8">
    <location>
        <begin position="12"/>
        <end position="30"/>
    </location>
</feature>
<keyword evidence="5 8" id="KW-1133">Transmembrane helix</keyword>
<evidence type="ECO:0000256" key="2">
    <source>
        <dbReference type="ARBA" id="ARBA00007400"/>
    </source>
</evidence>
<accession>X5DVP3</accession>